<evidence type="ECO:0000259" key="1">
    <source>
        <dbReference type="Pfam" id="PF03358"/>
    </source>
</evidence>
<evidence type="ECO:0000313" key="3">
    <source>
        <dbReference type="Proteomes" id="UP000295510"/>
    </source>
</evidence>
<dbReference type="Proteomes" id="UP000295510">
    <property type="component" value="Unassembled WGS sequence"/>
</dbReference>
<dbReference type="InterPro" id="IPR029039">
    <property type="entry name" value="Flavoprotein-like_sf"/>
</dbReference>
<dbReference type="AlphaFoldDB" id="A0A4R6UMP8"/>
<reference evidence="2 3" key="1">
    <citation type="submission" date="2019-03" db="EMBL/GenBank/DDBJ databases">
        <title>Genomic Encyclopedia of Type Strains, Phase IV (KMG-IV): sequencing the most valuable type-strain genomes for metagenomic binning, comparative biology and taxonomic classification.</title>
        <authorList>
            <person name="Goeker M."/>
        </authorList>
    </citation>
    <scope>NUCLEOTIDE SEQUENCE [LARGE SCALE GENOMIC DNA]</scope>
    <source>
        <strain evidence="2 3">DSM 19605</strain>
    </source>
</reference>
<dbReference type="InterPro" id="IPR005025">
    <property type="entry name" value="FMN_Rdtase-like_dom"/>
</dbReference>
<organism evidence="2 3">
    <name type="scientific">Tepidicella xavieri</name>
    <dbReference type="NCBI Taxonomy" id="360241"/>
    <lineage>
        <taxon>Bacteria</taxon>
        <taxon>Pseudomonadati</taxon>
        <taxon>Pseudomonadota</taxon>
        <taxon>Betaproteobacteria</taxon>
        <taxon>Burkholderiales</taxon>
        <taxon>Tepidicella</taxon>
    </lineage>
</organism>
<name>A0A4R6UMP8_9BURK</name>
<dbReference type="GO" id="GO:0016491">
    <property type="term" value="F:oxidoreductase activity"/>
    <property type="evidence" value="ECO:0007669"/>
    <property type="project" value="InterPro"/>
</dbReference>
<dbReference type="PANTHER" id="PTHR30543:SF21">
    <property type="entry name" value="NAD(P)H-DEPENDENT FMN REDUCTASE LOT6"/>
    <property type="match status" value="1"/>
</dbReference>
<dbReference type="InterPro" id="IPR050712">
    <property type="entry name" value="NAD(P)H-dep_reductase"/>
</dbReference>
<feature type="domain" description="NADPH-dependent FMN reductase-like" evidence="1">
    <location>
        <begin position="4"/>
        <end position="160"/>
    </location>
</feature>
<evidence type="ECO:0000313" key="2">
    <source>
        <dbReference type="EMBL" id="TDQ44504.1"/>
    </source>
</evidence>
<sequence>MKNTVLIFAGSTRAQSWNRLLAREAADAARQQGAEVTLLELGDFDVPMYNADLEARGTPPDVVRLKEIFHAHPAWVICSPEYNGSYTALLKNTIDWVSSPIPGHPEWSDALRPFAGKVVGLLSASPGGLGGLRSLSHLTPLLLNLQCWVSPRQFALAKAHEAFDAEGRLPAGAPRDAVADVVRQTLWASRAFAAAREAS</sequence>
<proteinExistence type="predicted"/>
<dbReference type="GO" id="GO:0010181">
    <property type="term" value="F:FMN binding"/>
    <property type="evidence" value="ECO:0007669"/>
    <property type="project" value="TreeGrafter"/>
</dbReference>
<keyword evidence="3" id="KW-1185">Reference proteome</keyword>
<dbReference type="GO" id="GO:0005829">
    <property type="term" value="C:cytosol"/>
    <property type="evidence" value="ECO:0007669"/>
    <property type="project" value="TreeGrafter"/>
</dbReference>
<comment type="caution">
    <text evidence="2">The sequence shown here is derived from an EMBL/GenBank/DDBJ whole genome shotgun (WGS) entry which is preliminary data.</text>
</comment>
<dbReference type="SUPFAM" id="SSF52218">
    <property type="entry name" value="Flavoproteins"/>
    <property type="match status" value="1"/>
</dbReference>
<dbReference type="PANTHER" id="PTHR30543">
    <property type="entry name" value="CHROMATE REDUCTASE"/>
    <property type="match status" value="1"/>
</dbReference>
<dbReference type="Pfam" id="PF03358">
    <property type="entry name" value="FMN_red"/>
    <property type="match status" value="1"/>
</dbReference>
<dbReference type="OrthoDB" id="9812295at2"/>
<dbReference type="EMBL" id="SNYL01000003">
    <property type="protein sequence ID" value="TDQ44504.1"/>
    <property type="molecule type" value="Genomic_DNA"/>
</dbReference>
<protein>
    <submittedName>
        <fullName evidence="2">NAD(P)H-dependent FMN reductase</fullName>
    </submittedName>
</protein>
<dbReference type="RefSeq" id="WP_133596096.1">
    <property type="nucleotide sequence ID" value="NZ_SNYL01000003.1"/>
</dbReference>
<dbReference type="Gene3D" id="3.40.50.360">
    <property type="match status" value="1"/>
</dbReference>
<accession>A0A4R6UMP8</accession>
<gene>
    <name evidence="2" type="ORF">DFR43_103248</name>
</gene>